<organism evidence="2 3">
    <name type="scientific">Cystobacter fuscus</name>
    <dbReference type="NCBI Taxonomy" id="43"/>
    <lineage>
        <taxon>Bacteria</taxon>
        <taxon>Pseudomonadati</taxon>
        <taxon>Myxococcota</taxon>
        <taxon>Myxococcia</taxon>
        <taxon>Myxococcales</taxon>
        <taxon>Cystobacterineae</taxon>
        <taxon>Archangiaceae</taxon>
        <taxon>Cystobacter</taxon>
    </lineage>
</organism>
<protein>
    <recommendedName>
        <fullName evidence="4">DUF4149 domain-containing protein</fullName>
    </recommendedName>
</protein>
<feature type="transmembrane region" description="Helical" evidence="1">
    <location>
        <begin position="146"/>
        <end position="168"/>
    </location>
</feature>
<dbReference type="AlphaFoldDB" id="A0A250IT70"/>
<gene>
    <name evidence="2" type="ORF">CYFUS_000367</name>
</gene>
<dbReference type="Proteomes" id="UP000217257">
    <property type="component" value="Chromosome"/>
</dbReference>
<evidence type="ECO:0000313" key="3">
    <source>
        <dbReference type="Proteomes" id="UP000217257"/>
    </source>
</evidence>
<reference evidence="2 3" key="1">
    <citation type="submission" date="2017-06" db="EMBL/GenBank/DDBJ databases">
        <title>Sequencing and comparative analysis of myxobacterial genomes.</title>
        <authorList>
            <person name="Rupp O."/>
            <person name="Goesmann A."/>
            <person name="Sogaard-Andersen L."/>
        </authorList>
    </citation>
    <scope>NUCLEOTIDE SEQUENCE [LARGE SCALE GENOMIC DNA]</scope>
    <source>
        <strain evidence="2 3">DSM 52655</strain>
    </source>
</reference>
<keyword evidence="1" id="KW-0812">Transmembrane</keyword>
<keyword evidence="1" id="KW-1133">Transmembrane helix</keyword>
<accession>A0A250IT70</accession>
<name>A0A250IT70_9BACT</name>
<evidence type="ECO:0008006" key="4">
    <source>
        <dbReference type="Google" id="ProtNLM"/>
    </source>
</evidence>
<evidence type="ECO:0000256" key="1">
    <source>
        <dbReference type="SAM" id="Phobius"/>
    </source>
</evidence>
<sequence>MTTPVLTTSAYVLHNLGLAVGFGGSLFGQAALNPSVKLISDKQERARLVNTAWNGYNIINALSIGTAAITWLVGRTAISGRFISPETRRLVIAKDFLMGATLVSGFVNLLSGGFLAKRALKEGIPMDSGYKASPEAPQDVKNATRLVNGLGLFSIISMAGLIGVSTWLDNQAATSSKWNLLARILP</sequence>
<feature type="transmembrane region" description="Helical" evidence="1">
    <location>
        <begin position="96"/>
        <end position="116"/>
    </location>
</feature>
<proteinExistence type="predicted"/>
<dbReference type="RefSeq" id="WP_095983646.1">
    <property type="nucleotide sequence ID" value="NZ_CP022098.1"/>
</dbReference>
<keyword evidence="1" id="KW-0472">Membrane</keyword>
<evidence type="ECO:0000313" key="2">
    <source>
        <dbReference type="EMBL" id="ATB34955.1"/>
    </source>
</evidence>
<feature type="transmembrane region" description="Helical" evidence="1">
    <location>
        <begin position="12"/>
        <end position="32"/>
    </location>
</feature>
<dbReference type="EMBL" id="CP022098">
    <property type="protein sequence ID" value="ATB34955.1"/>
    <property type="molecule type" value="Genomic_DNA"/>
</dbReference>
<dbReference type="KEGG" id="cfus:CYFUS_000367"/>
<feature type="transmembrane region" description="Helical" evidence="1">
    <location>
        <begin position="53"/>
        <end position="74"/>
    </location>
</feature>